<dbReference type="OrthoDB" id="4020846at2759"/>
<sequence length="332" mass="36782">MVNTRSSDNELLISSDLIGNHNIVNKTVNSAFETKVESFIYACDAIDIRMNILPEDMNPRHINSDLTIIITSSPSLVALLTSLFSDGLIKSVLQNPQGAGQNSIETCNIECKKNLLNSRWEISLIGGWTIPPLANLFSHIINIDKEVCLCGSKGSVYDARLMCSLIISTPNGHLRLSKTKGIIDLCKCFLVKADDSPDSKSYKLVSTPIASIQQLQNQNMKPRSALEERGFQLGENVYKQTTYPTCESFTITLALKREEVTTLIGLQGSRLNSIRVQSRCLIKVLPAEQSFTSRKSTIQQIVISGHKSDVLIAVKEIEKVVIQVRNNDGRFI</sequence>
<keyword evidence="1" id="KW-0694">RNA-binding</keyword>
<gene>
    <name evidence="3" type="ORF">J8A68_004200</name>
</gene>
<evidence type="ECO:0000256" key="1">
    <source>
        <dbReference type="PROSITE-ProRule" id="PRU00117"/>
    </source>
</evidence>
<dbReference type="PROSITE" id="PS50084">
    <property type="entry name" value="KH_TYPE_1"/>
    <property type="match status" value="1"/>
</dbReference>
<accession>A0A8J5QJP0</accession>
<evidence type="ECO:0000313" key="3">
    <source>
        <dbReference type="EMBL" id="KAG7662306.1"/>
    </source>
</evidence>
<protein>
    <recommendedName>
        <fullName evidence="2">K Homology domain-containing protein</fullName>
    </recommendedName>
</protein>
<name>A0A8J5QJP0_9ASCO</name>
<feature type="domain" description="K Homology" evidence="2">
    <location>
        <begin position="247"/>
        <end position="322"/>
    </location>
</feature>
<organism evidence="3 4">
    <name type="scientific">[Candida] subhashii</name>
    <dbReference type="NCBI Taxonomy" id="561895"/>
    <lineage>
        <taxon>Eukaryota</taxon>
        <taxon>Fungi</taxon>
        <taxon>Dikarya</taxon>
        <taxon>Ascomycota</taxon>
        <taxon>Saccharomycotina</taxon>
        <taxon>Pichiomycetes</taxon>
        <taxon>Debaryomycetaceae</taxon>
        <taxon>Spathaspora</taxon>
    </lineage>
</organism>
<dbReference type="InterPro" id="IPR004087">
    <property type="entry name" value="KH_dom"/>
</dbReference>
<reference evidence="3 4" key="1">
    <citation type="journal article" date="2021" name="DNA Res.">
        <title>Genome analysis of Candida subhashii reveals its hybrid nature and dual mitochondrial genome conformations.</title>
        <authorList>
            <person name="Mixao V."/>
            <person name="Hegedusova E."/>
            <person name="Saus E."/>
            <person name="Pryszcz L.P."/>
            <person name="Cillingova A."/>
            <person name="Nosek J."/>
            <person name="Gabaldon T."/>
        </authorList>
    </citation>
    <scope>NUCLEOTIDE SEQUENCE [LARGE SCALE GENOMIC DNA]</scope>
    <source>
        <strain evidence="3 4">CBS 10753</strain>
    </source>
</reference>
<dbReference type="Proteomes" id="UP000694255">
    <property type="component" value="Unassembled WGS sequence"/>
</dbReference>
<dbReference type="GO" id="GO:0003723">
    <property type="term" value="F:RNA binding"/>
    <property type="evidence" value="ECO:0007669"/>
    <property type="project" value="UniProtKB-UniRule"/>
</dbReference>
<dbReference type="Pfam" id="PF00013">
    <property type="entry name" value="KH_1"/>
    <property type="match status" value="1"/>
</dbReference>
<dbReference type="InterPro" id="IPR004088">
    <property type="entry name" value="KH_dom_type_1"/>
</dbReference>
<evidence type="ECO:0000259" key="2">
    <source>
        <dbReference type="SMART" id="SM00322"/>
    </source>
</evidence>
<dbReference type="GeneID" id="73471000"/>
<dbReference type="AlphaFoldDB" id="A0A8J5QJP0"/>
<proteinExistence type="predicted"/>
<dbReference type="EMBL" id="JAGSYN010000181">
    <property type="protein sequence ID" value="KAG7662306.1"/>
    <property type="molecule type" value="Genomic_DNA"/>
</dbReference>
<comment type="caution">
    <text evidence="3">The sequence shown here is derived from an EMBL/GenBank/DDBJ whole genome shotgun (WGS) entry which is preliminary data.</text>
</comment>
<keyword evidence="4" id="KW-1185">Reference proteome</keyword>
<dbReference type="RefSeq" id="XP_049262539.1">
    <property type="nucleotide sequence ID" value="XM_049408134.1"/>
</dbReference>
<dbReference type="SMART" id="SM00322">
    <property type="entry name" value="KH"/>
    <property type="match status" value="1"/>
</dbReference>
<dbReference type="CDD" id="cd00105">
    <property type="entry name" value="KH-I"/>
    <property type="match status" value="1"/>
</dbReference>
<evidence type="ECO:0000313" key="4">
    <source>
        <dbReference type="Proteomes" id="UP000694255"/>
    </source>
</evidence>